<dbReference type="PRINTS" id="PR00449">
    <property type="entry name" value="RASTRNSFRMNG"/>
</dbReference>
<accession>A0A9C7PYP2</accession>
<reference evidence="1" key="2">
    <citation type="submission" date="2022-01" db="EMBL/GenBank/DDBJ databases">
        <authorList>
            <person name="Hirooka S."/>
            <person name="Miyagishima S.Y."/>
        </authorList>
    </citation>
    <scope>NUCLEOTIDE SEQUENCE</scope>
    <source>
        <strain evidence="1">NBRC 102759</strain>
    </source>
</reference>
<dbReference type="Pfam" id="PF08477">
    <property type="entry name" value="Roc"/>
    <property type="match status" value="1"/>
</dbReference>
<dbReference type="Gene3D" id="3.40.50.300">
    <property type="entry name" value="P-loop containing nucleotide triphosphate hydrolases"/>
    <property type="match status" value="1"/>
</dbReference>
<name>A0A9C7PYP2_9RHOD</name>
<dbReference type="SUPFAM" id="SSF52540">
    <property type="entry name" value="P-loop containing nucleoside triphosphate hydrolases"/>
    <property type="match status" value="1"/>
</dbReference>
<dbReference type="AlphaFoldDB" id="A0A9C7PYP2"/>
<protein>
    <submittedName>
        <fullName evidence="1">Uncharacterized protein</fullName>
    </submittedName>
</protein>
<evidence type="ECO:0000313" key="2">
    <source>
        <dbReference type="Proteomes" id="UP001061958"/>
    </source>
</evidence>
<comment type="caution">
    <text evidence="1">The sequence shown here is derived from an EMBL/GenBank/DDBJ whole genome shotgun (WGS) entry which is preliminary data.</text>
</comment>
<gene>
    <name evidence="1" type="ORF">GpartN1_g4676.t1</name>
</gene>
<organism evidence="1 2">
    <name type="scientific">Galdieria partita</name>
    <dbReference type="NCBI Taxonomy" id="83374"/>
    <lineage>
        <taxon>Eukaryota</taxon>
        <taxon>Rhodophyta</taxon>
        <taxon>Bangiophyceae</taxon>
        <taxon>Galdieriales</taxon>
        <taxon>Galdieriaceae</taxon>
        <taxon>Galdieria</taxon>
    </lineage>
</organism>
<reference evidence="1" key="1">
    <citation type="journal article" date="2022" name="Proc. Natl. Acad. Sci. U.S.A.">
        <title>Life cycle and functional genomics of the unicellular red alga Galdieria for elucidating algal and plant evolution and industrial use.</title>
        <authorList>
            <person name="Hirooka S."/>
            <person name="Itabashi T."/>
            <person name="Ichinose T.M."/>
            <person name="Onuma R."/>
            <person name="Fujiwara T."/>
            <person name="Yamashita S."/>
            <person name="Jong L.W."/>
            <person name="Tomita R."/>
            <person name="Iwane A.H."/>
            <person name="Miyagishima S.Y."/>
        </authorList>
    </citation>
    <scope>NUCLEOTIDE SEQUENCE</scope>
    <source>
        <strain evidence="1">NBRC 102759</strain>
    </source>
</reference>
<sequence length="246" mass="28308">MKLRILFLGDTGVGKTSLIQNLCSSAGSVQTRLRESLKPTKGFSISCIVLPLSVERDTIESKTIVELWEWGGLATSTSVFQRAFHNIPFDGIVFVYDLTISATRDRLWKYWAVQVQQSFGDVEGGKERDNRNSFAFWREGLSLNRVGETLTYLFFELLSMVPIVKKHWKEKTETYYLSLLSRQFPVAVVGNKSDIWSQRRKLQLKSTPIDGIFYCQLNAEQVSQDRSFWNFVSAVLERKSNKINHY</sequence>
<dbReference type="EMBL" id="BQMJ01000038">
    <property type="protein sequence ID" value="GJQ12885.1"/>
    <property type="molecule type" value="Genomic_DNA"/>
</dbReference>
<dbReference type="Proteomes" id="UP001061958">
    <property type="component" value="Unassembled WGS sequence"/>
</dbReference>
<evidence type="ECO:0000313" key="1">
    <source>
        <dbReference type="EMBL" id="GJQ12885.1"/>
    </source>
</evidence>
<keyword evidence="2" id="KW-1185">Reference proteome</keyword>
<dbReference type="OrthoDB" id="5914890at2759"/>
<dbReference type="InterPro" id="IPR027417">
    <property type="entry name" value="P-loop_NTPase"/>
</dbReference>
<proteinExistence type="predicted"/>